<dbReference type="InterPro" id="IPR043129">
    <property type="entry name" value="ATPase_NBD"/>
</dbReference>
<dbReference type="InterPro" id="IPR018181">
    <property type="entry name" value="Heat_shock_70_CS"/>
</dbReference>
<dbReference type="PROSITE" id="PS00329">
    <property type="entry name" value="HSP70_2"/>
    <property type="match status" value="1"/>
</dbReference>
<keyword evidence="1 3" id="KW-0547">Nucleotide-binding</keyword>
<protein>
    <submittedName>
        <fullName evidence="5">Chaperone protein DNAK, putative</fullName>
    </submittedName>
</protein>
<dbReference type="InterPro" id="IPR029047">
    <property type="entry name" value="HSP70_peptide-bd_sf"/>
</dbReference>
<dbReference type="GeneID" id="14889847"/>
<dbReference type="SUPFAM" id="SSF53067">
    <property type="entry name" value="Actin-like ATPase domain"/>
    <property type="match status" value="2"/>
</dbReference>
<evidence type="ECO:0000256" key="1">
    <source>
        <dbReference type="ARBA" id="ARBA00022741"/>
    </source>
</evidence>
<dbReference type="EMBL" id="KB206483">
    <property type="protein sequence ID" value="ELP90911.1"/>
    <property type="molecule type" value="Genomic_DNA"/>
</dbReference>
<keyword evidence="6" id="KW-1185">Reference proteome</keyword>
<dbReference type="AlphaFoldDB" id="A0A0A1UBC1"/>
<sequence length="589" mass="66150">MSDSMDNYIQVGIDIGTTKCCICVVGQDGIPTVLEVDMTKLDHKELLPSYVSFIPNQVIVGEAVKKMTQTSNVLYDPKRLLGLSLEEIPEDEKKSFTFDIDEINNRIVYMVENGNKNNEPEPFRPEEVTAFLVQTLFAKLEEIPEYRNKKKKYVVTHPVSFNENQINYAEMVMHLVGITTFKFLPEPIAALLSMKTMMSEIKVNEKVLVLDVGGGTLDVTICSLKKSGYFECEACNGDFNVGGNAVDRAVSELIIAKTANIEDYSTYFSEPKRALITEKIAYQKKKARLRVESERVKILLSSNEVVEVNLSFLFDSTVGYVMEISRAEMNEKCSDLFAKYVRCIKQTLIENNVNSRGIKKVIMTGGASEMIALQDQAKLIFKEAAVFVVDTPELAVVKGASMYHKGDIQNVINHSDEDIRVEIGSKCEVIVSKTDLLPAEGTKRVATVVDGQKKAVFKIYKGDNSQADFNTFVGEFVFDNIPIQKAGDVVFVLKIGVDTVGNIEAEAHMINGRTERIKATVSFEKNKEDFIFTKRHFDYKAYNWISAHPEEKRPSSVSSRFCWILIFVLLNSLLVMYLIGVGQNRVFAS</sequence>
<organism evidence="5 6">
    <name type="scientific">Entamoeba invadens IP1</name>
    <dbReference type="NCBI Taxonomy" id="370355"/>
    <lineage>
        <taxon>Eukaryota</taxon>
        <taxon>Amoebozoa</taxon>
        <taxon>Evosea</taxon>
        <taxon>Archamoebae</taxon>
        <taxon>Mastigamoebida</taxon>
        <taxon>Entamoebidae</taxon>
        <taxon>Entamoeba</taxon>
    </lineage>
</organism>
<reference evidence="5 6" key="1">
    <citation type="submission" date="2012-10" db="EMBL/GenBank/DDBJ databases">
        <authorList>
            <person name="Zafar N."/>
            <person name="Inman J."/>
            <person name="Hall N."/>
            <person name="Lorenzi H."/>
            <person name="Caler E."/>
        </authorList>
    </citation>
    <scope>NUCLEOTIDE SEQUENCE [LARGE SCALE GENOMIC DNA]</scope>
    <source>
        <strain evidence="5 6">IP1</strain>
    </source>
</reference>
<accession>A0A0A1UBC1</accession>
<name>A0A0A1UBC1_ENTIV</name>
<dbReference type="OrthoDB" id="2963168at2759"/>
<dbReference type="PRINTS" id="PR00301">
    <property type="entry name" value="HEATSHOCK70"/>
</dbReference>
<dbReference type="Gene3D" id="3.30.30.30">
    <property type="match status" value="1"/>
</dbReference>
<evidence type="ECO:0000256" key="2">
    <source>
        <dbReference type="ARBA" id="ARBA00022840"/>
    </source>
</evidence>
<dbReference type="VEuPathDB" id="AmoebaDB:EIN_360740"/>
<evidence type="ECO:0000313" key="5">
    <source>
        <dbReference type="EMBL" id="ELP90911.1"/>
    </source>
</evidence>
<dbReference type="Proteomes" id="UP000014680">
    <property type="component" value="Unassembled WGS sequence"/>
</dbReference>
<dbReference type="PANTHER" id="PTHR19375">
    <property type="entry name" value="HEAT SHOCK PROTEIN 70KDA"/>
    <property type="match status" value="1"/>
</dbReference>
<keyword evidence="4" id="KW-0472">Membrane</keyword>
<evidence type="ECO:0000256" key="3">
    <source>
        <dbReference type="RuleBase" id="RU003322"/>
    </source>
</evidence>
<dbReference type="GO" id="GO:0140662">
    <property type="term" value="F:ATP-dependent protein folding chaperone"/>
    <property type="evidence" value="ECO:0007669"/>
    <property type="project" value="InterPro"/>
</dbReference>
<dbReference type="SUPFAM" id="SSF100920">
    <property type="entry name" value="Heat shock protein 70kD (HSP70), peptide-binding domain"/>
    <property type="match status" value="1"/>
</dbReference>
<comment type="similarity">
    <text evidence="3">Belongs to the heat shock protein 70 family.</text>
</comment>
<dbReference type="OMA" id="YFECEAC"/>
<gene>
    <name evidence="5" type="ORF">EIN_360740</name>
</gene>
<dbReference type="Gene3D" id="2.60.34.10">
    <property type="entry name" value="Substrate Binding Domain Of DNAk, Chain A, domain 1"/>
    <property type="match status" value="1"/>
</dbReference>
<dbReference type="InterPro" id="IPR013126">
    <property type="entry name" value="Hsp_70_fam"/>
</dbReference>
<dbReference type="RefSeq" id="XP_004257682.1">
    <property type="nucleotide sequence ID" value="XM_004257634.1"/>
</dbReference>
<evidence type="ECO:0000313" key="6">
    <source>
        <dbReference type="Proteomes" id="UP000014680"/>
    </source>
</evidence>
<feature type="transmembrane region" description="Helical" evidence="4">
    <location>
        <begin position="561"/>
        <end position="580"/>
    </location>
</feature>
<keyword evidence="2 3" id="KW-0067">ATP-binding</keyword>
<proteinExistence type="inferred from homology"/>
<dbReference type="Pfam" id="PF00012">
    <property type="entry name" value="HSP70"/>
    <property type="match status" value="1"/>
</dbReference>
<keyword evidence="4" id="KW-1133">Transmembrane helix</keyword>
<keyword evidence="4" id="KW-0812">Transmembrane</keyword>
<evidence type="ECO:0000256" key="4">
    <source>
        <dbReference type="SAM" id="Phobius"/>
    </source>
</evidence>
<dbReference type="KEGG" id="eiv:EIN_360740"/>
<dbReference type="GO" id="GO:0005524">
    <property type="term" value="F:ATP binding"/>
    <property type="evidence" value="ECO:0007669"/>
    <property type="project" value="UniProtKB-KW"/>
</dbReference>
<dbReference type="Gene3D" id="3.90.640.10">
    <property type="entry name" value="Actin, Chain A, domain 4"/>
    <property type="match status" value="1"/>
</dbReference>
<dbReference type="Gene3D" id="3.30.420.40">
    <property type="match status" value="2"/>
</dbReference>